<protein>
    <submittedName>
        <fullName evidence="4">Xanthine dehydrogenase family protein molybdopterin-binding subunit</fullName>
    </submittedName>
</protein>
<evidence type="ECO:0000256" key="2">
    <source>
        <dbReference type="ARBA" id="ARBA00023002"/>
    </source>
</evidence>
<dbReference type="InterPro" id="IPR000674">
    <property type="entry name" value="Ald_Oxase/Xan_DH_a/b"/>
</dbReference>
<evidence type="ECO:0000256" key="1">
    <source>
        <dbReference type="ARBA" id="ARBA00022505"/>
    </source>
</evidence>
<keyword evidence="1" id="KW-0500">Molybdenum</keyword>
<dbReference type="InterPro" id="IPR036856">
    <property type="entry name" value="Ald_Oxase/Xan_DH_a/b_sf"/>
</dbReference>
<proteinExistence type="predicted"/>
<dbReference type="Pfam" id="PF20256">
    <property type="entry name" value="MoCoBD_2"/>
    <property type="match status" value="1"/>
</dbReference>
<evidence type="ECO:0000313" key="5">
    <source>
        <dbReference type="Proteomes" id="UP001232493"/>
    </source>
</evidence>
<sequence length="784" mass="86113">MKYEYKSPIKFEYVGKPMNRVDGFEKVTGNAKYVTDMFFPNMLYAAVKRSPIPHGIIKKIDTSKAEALHGVRAIVTGKDVPYRQGIYLVDRPIITSDRVRYVGEPVAAVAADTLEIARRAVELIEVEYEELPTIQDPKESMKGEVLIHPDLANYERLPIYNIEPEKNVFHHHKTRKGDVSKGFEEADVIVEGDYSLPQMYHAPLEPHAAISFWDYNEKLTVWSSAQSPFTLRNLIAYAFKIPRHKVRVIAPYVGGGFGGKAGINMEGIVIALSEKLKGRHIKLVYTREEDISTVVRQGMTAHIKTGVKKDGTITAMEATLIFDGGAYAEYGTNVVRAAGYTLPGPYYVPNLKTDSYGVYTNHFLGGAFRGFGHGELHWATERNLDEVAQTLGIDPLELRLKNVLKPGLTNSMGQTIHHDTGDVEACLKKAAELIEYHKKPEKPSDPRKVRGKGIAGLVKAPAMPTNAASAVIIKFHEDATVTLQASIQEIGQGFNTAVTQMAADALHISPDKIHFVMPVDTDVNPYEWQTVASRALWTVGNALYRAAEDALNQIKNIASQVLGVAPHNLEVEDDRVYVKYRPEKYLLLKDVVMGYTYPDGHAIGGPVIGRGSFTPEMLTNLDLETGQGNAAAEWTFGAQAAEVEIDLDTGELKMLQLVGVFDAGTIINPITAGGQVVGGMIQGMGPALFEGVKYNDKGYPLTISFTDYKIPTIADIPDEIKYDFVQTFEESSPFGAKGVGEHPMISVPPAIASAIYDALGVNVNELPLSPDKILNALDKKKNNS</sequence>
<dbReference type="Pfam" id="PF01315">
    <property type="entry name" value="Ald_Xan_dh_C"/>
    <property type="match status" value="1"/>
</dbReference>
<dbReference type="InterPro" id="IPR037165">
    <property type="entry name" value="AldOxase/xan_DH_Mopterin-bd_sf"/>
</dbReference>
<name>A0ABY8PN69_9BACT</name>
<feature type="domain" description="Aldehyde oxidase/xanthine dehydrogenase a/b hammerhead" evidence="3">
    <location>
        <begin position="28"/>
        <end position="132"/>
    </location>
</feature>
<dbReference type="PANTHER" id="PTHR11908">
    <property type="entry name" value="XANTHINE DEHYDROGENASE"/>
    <property type="match status" value="1"/>
</dbReference>
<organism evidence="4 5">
    <name type="scientific">Marinitoga aeolica</name>
    <dbReference type="NCBI Taxonomy" id="2809031"/>
    <lineage>
        <taxon>Bacteria</taxon>
        <taxon>Thermotogati</taxon>
        <taxon>Thermotogota</taxon>
        <taxon>Thermotogae</taxon>
        <taxon>Petrotogales</taxon>
        <taxon>Petrotogaceae</taxon>
        <taxon>Marinitoga</taxon>
    </lineage>
</organism>
<dbReference type="EMBL" id="CP069362">
    <property type="protein sequence ID" value="WGS64065.1"/>
    <property type="molecule type" value="Genomic_DNA"/>
</dbReference>
<dbReference type="Pfam" id="PF02738">
    <property type="entry name" value="MoCoBD_1"/>
    <property type="match status" value="1"/>
</dbReference>
<keyword evidence="2" id="KW-0560">Oxidoreductase</keyword>
<evidence type="ECO:0000313" key="4">
    <source>
        <dbReference type="EMBL" id="WGS64065.1"/>
    </source>
</evidence>
<accession>A0ABY8PN69</accession>
<evidence type="ECO:0000259" key="3">
    <source>
        <dbReference type="SMART" id="SM01008"/>
    </source>
</evidence>
<keyword evidence="5" id="KW-1185">Reference proteome</keyword>
<dbReference type="Proteomes" id="UP001232493">
    <property type="component" value="Chromosome"/>
</dbReference>
<dbReference type="Gene3D" id="3.90.1170.50">
    <property type="entry name" value="Aldehyde oxidase/xanthine dehydrogenase, a/b hammerhead"/>
    <property type="match status" value="1"/>
</dbReference>
<dbReference type="SUPFAM" id="SSF54665">
    <property type="entry name" value="CO dehydrogenase molybdoprotein N-domain-like"/>
    <property type="match status" value="1"/>
</dbReference>
<dbReference type="InterPro" id="IPR016208">
    <property type="entry name" value="Ald_Oxase/xanthine_DH-like"/>
</dbReference>
<dbReference type="RefSeq" id="WP_280997405.1">
    <property type="nucleotide sequence ID" value="NZ_CP069362.1"/>
</dbReference>
<dbReference type="SMART" id="SM01008">
    <property type="entry name" value="Ald_Xan_dh_C"/>
    <property type="match status" value="1"/>
</dbReference>
<dbReference type="InterPro" id="IPR046867">
    <property type="entry name" value="AldOxase/xan_DH_MoCoBD2"/>
</dbReference>
<dbReference type="Gene3D" id="3.30.365.10">
    <property type="entry name" value="Aldehyde oxidase/xanthine dehydrogenase, molybdopterin binding domain"/>
    <property type="match status" value="4"/>
</dbReference>
<reference evidence="4 5" key="1">
    <citation type="submission" date="2021-02" db="EMBL/GenBank/DDBJ databases">
        <title>Characterization of Marinitoga sp. nov. str. BP5-C20A.</title>
        <authorList>
            <person name="Erauso G."/>
            <person name="Postec A."/>
        </authorList>
    </citation>
    <scope>NUCLEOTIDE SEQUENCE [LARGE SCALE GENOMIC DNA]</scope>
    <source>
        <strain evidence="4 5">BP5-C20A</strain>
    </source>
</reference>
<dbReference type="PANTHER" id="PTHR11908:SF132">
    <property type="entry name" value="ALDEHYDE OXIDASE 1-RELATED"/>
    <property type="match status" value="1"/>
</dbReference>
<dbReference type="SUPFAM" id="SSF56003">
    <property type="entry name" value="Molybdenum cofactor-binding domain"/>
    <property type="match status" value="1"/>
</dbReference>
<dbReference type="InterPro" id="IPR008274">
    <property type="entry name" value="AldOxase/xan_DH_MoCoBD1"/>
</dbReference>
<gene>
    <name evidence="4" type="ORF">JRV97_06690</name>
</gene>